<dbReference type="Proteomes" id="UP000076490">
    <property type="component" value="Unassembled WGS sequence"/>
</dbReference>
<evidence type="ECO:0000259" key="3">
    <source>
        <dbReference type="PROSITE" id="PS50977"/>
    </source>
</evidence>
<evidence type="ECO:0000256" key="2">
    <source>
        <dbReference type="PROSITE-ProRule" id="PRU00335"/>
    </source>
</evidence>
<dbReference type="SUPFAM" id="SSF48498">
    <property type="entry name" value="Tetracyclin repressor-like, C-terminal domain"/>
    <property type="match status" value="1"/>
</dbReference>
<dbReference type="GO" id="GO:0003677">
    <property type="term" value="F:DNA binding"/>
    <property type="evidence" value="ECO:0007669"/>
    <property type="project" value="UniProtKB-UniRule"/>
</dbReference>
<organism evidence="4 5">
    <name type="scientific">Bhargavaea cecembensis</name>
    <dbReference type="NCBI Taxonomy" id="394098"/>
    <lineage>
        <taxon>Bacteria</taxon>
        <taxon>Bacillati</taxon>
        <taxon>Bacillota</taxon>
        <taxon>Bacilli</taxon>
        <taxon>Bacillales</taxon>
        <taxon>Caryophanaceae</taxon>
        <taxon>Bhargavaea</taxon>
    </lineage>
</organism>
<sequence length="219" mass="25390">MTEKKTSVRHEVKSSVKDESLIEKRRDQMIRGAVKLFREKGFHRTTTREIAKEAGFSIGTLYEYIRTKEDVLYLVCDRIYEEVNHRLSALAEKQGTVSGLKDAFRLYIETIDEMDDEFTVMYQETKSLPKTALSYVLEKELEMVGLFERMLAGCSDSGEITLSDKEARLGAHHIIVQGQMWAFRRWTLRKQFTLGEFIDMQTDQLLYGVAGRQRKGEAK</sequence>
<dbReference type="Pfam" id="PF00440">
    <property type="entry name" value="TetR_N"/>
    <property type="match status" value="1"/>
</dbReference>
<dbReference type="InterPro" id="IPR050624">
    <property type="entry name" value="HTH-type_Tx_Regulator"/>
</dbReference>
<dbReference type="PANTHER" id="PTHR43479">
    <property type="entry name" value="ACREF/ENVCD OPERON REPRESSOR-RELATED"/>
    <property type="match status" value="1"/>
</dbReference>
<proteinExistence type="predicted"/>
<name>A0A161RJM3_9BACL</name>
<evidence type="ECO:0000313" key="4">
    <source>
        <dbReference type="EMBL" id="KZE38448.1"/>
    </source>
</evidence>
<dbReference type="PRINTS" id="PR00455">
    <property type="entry name" value="HTHTETR"/>
</dbReference>
<dbReference type="InterPro" id="IPR001647">
    <property type="entry name" value="HTH_TetR"/>
</dbReference>
<dbReference type="InterPro" id="IPR036271">
    <property type="entry name" value="Tet_transcr_reg_TetR-rel_C_sf"/>
</dbReference>
<evidence type="ECO:0000256" key="1">
    <source>
        <dbReference type="ARBA" id="ARBA00023125"/>
    </source>
</evidence>
<feature type="domain" description="HTH tetR-type" evidence="3">
    <location>
        <begin position="23"/>
        <end position="83"/>
    </location>
</feature>
<reference evidence="4 5" key="1">
    <citation type="submission" date="2016-01" db="EMBL/GenBank/DDBJ databases">
        <title>Whole genome sequencing of Bhargavaea cecembensis T14.</title>
        <authorList>
            <person name="Hong K.W."/>
        </authorList>
    </citation>
    <scope>NUCLEOTIDE SEQUENCE [LARGE SCALE GENOMIC DNA]</scope>
    <source>
        <strain evidence="4 5">T14</strain>
    </source>
</reference>
<keyword evidence="1 2" id="KW-0238">DNA-binding</keyword>
<dbReference type="RefSeq" id="WP_063179952.1">
    <property type="nucleotide sequence ID" value="NZ_LQNT01000009.1"/>
</dbReference>
<gene>
    <name evidence="4" type="ORF">AV656_05925</name>
</gene>
<evidence type="ECO:0000313" key="5">
    <source>
        <dbReference type="Proteomes" id="UP000076490"/>
    </source>
</evidence>
<accession>A0A161RJM3</accession>
<dbReference type="OrthoDB" id="1669699at2"/>
<dbReference type="InterPro" id="IPR009057">
    <property type="entry name" value="Homeodomain-like_sf"/>
</dbReference>
<protein>
    <submittedName>
        <fullName evidence="4">TetR family transcriptional regulator</fullName>
    </submittedName>
</protein>
<dbReference type="PANTHER" id="PTHR43479:SF11">
    <property type="entry name" value="ACREF_ENVCD OPERON REPRESSOR-RELATED"/>
    <property type="match status" value="1"/>
</dbReference>
<dbReference type="Gene3D" id="1.10.357.10">
    <property type="entry name" value="Tetracycline Repressor, domain 2"/>
    <property type="match status" value="1"/>
</dbReference>
<dbReference type="PROSITE" id="PS50977">
    <property type="entry name" value="HTH_TETR_2"/>
    <property type="match status" value="1"/>
</dbReference>
<dbReference type="AlphaFoldDB" id="A0A161RJM3"/>
<dbReference type="Gene3D" id="1.10.10.60">
    <property type="entry name" value="Homeodomain-like"/>
    <property type="match status" value="1"/>
</dbReference>
<comment type="caution">
    <text evidence="4">The sequence shown here is derived from an EMBL/GenBank/DDBJ whole genome shotgun (WGS) entry which is preliminary data.</text>
</comment>
<dbReference type="EMBL" id="LQNT01000009">
    <property type="protein sequence ID" value="KZE38448.1"/>
    <property type="molecule type" value="Genomic_DNA"/>
</dbReference>
<feature type="DNA-binding region" description="H-T-H motif" evidence="2">
    <location>
        <begin position="46"/>
        <end position="65"/>
    </location>
</feature>
<dbReference type="SUPFAM" id="SSF46689">
    <property type="entry name" value="Homeodomain-like"/>
    <property type="match status" value="1"/>
</dbReference>